<keyword evidence="5" id="KW-1185">Reference proteome</keyword>
<keyword evidence="2" id="KW-0677">Repeat</keyword>
<dbReference type="AlphaFoldDB" id="A0A815RB60"/>
<organism evidence="3 5">
    <name type="scientific">Didymodactylos carnosus</name>
    <dbReference type="NCBI Taxonomy" id="1234261"/>
    <lineage>
        <taxon>Eukaryota</taxon>
        <taxon>Metazoa</taxon>
        <taxon>Spiralia</taxon>
        <taxon>Gnathifera</taxon>
        <taxon>Rotifera</taxon>
        <taxon>Eurotatoria</taxon>
        <taxon>Bdelloidea</taxon>
        <taxon>Philodinida</taxon>
        <taxon>Philodinidae</taxon>
        <taxon>Didymodactylos</taxon>
    </lineage>
</organism>
<dbReference type="PRINTS" id="PR00501">
    <property type="entry name" value="KELCHREPEAT"/>
</dbReference>
<gene>
    <name evidence="3" type="ORF">GPM918_LOCUS35583</name>
    <name evidence="4" type="ORF">SRO942_LOCUS36299</name>
</gene>
<dbReference type="Proteomes" id="UP000663829">
    <property type="component" value="Unassembled WGS sequence"/>
</dbReference>
<keyword evidence="1" id="KW-0880">Kelch repeat</keyword>
<dbReference type="SUPFAM" id="SSF117281">
    <property type="entry name" value="Kelch motif"/>
    <property type="match status" value="1"/>
</dbReference>
<name>A0A815RB60_9BILA</name>
<dbReference type="Pfam" id="PF01344">
    <property type="entry name" value="Kelch_1"/>
    <property type="match status" value="1"/>
</dbReference>
<protein>
    <submittedName>
        <fullName evidence="3">Uncharacterized protein</fullName>
    </submittedName>
</protein>
<evidence type="ECO:0000256" key="1">
    <source>
        <dbReference type="ARBA" id="ARBA00022441"/>
    </source>
</evidence>
<dbReference type="SUPFAM" id="SSF50965">
    <property type="entry name" value="Galactose oxidase, central domain"/>
    <property type="match status" value="1"/>
</dbReference>
<dbReference type="InterPro" id="IPR015915">
    <property type="entry name" value="Kelch-typ_b-propeller"/>
</dbReference>
<dbReference type="InterPro" id="IPR006652">
    <property type="entry name" value="Kelch_1"/>
</dbReference>
<reference evidence="3" key="1">
    <citation type="submission" date="2021-02" db="EMBL/GenBank/DDBJ databases">
        <authorList>
            <person name="Nowell W R."/>
        </authorList>
    </citation>
    <scope>NUCLEOTIDE SEQUENCE</scope>
</reference>
<dbReference type="PANTHER" id="PTHR24412">
    <property type="entry name" value="KELCH PROTEIN"/>
    <property type="match status" value="1"/>
</dbReference>
<evidence type="ECO:0000313" key="5">
    <source>
        <dbReference type="Proteomes" id="UP000663829"/>
    </source>
</evidence>
<dbReference type="OrthoDB" id="45365at2759"/>
<dbReference type="Gene3D" id="2.120.10.80">
    <property type="entry name" value="Kelch-type beta propeller"/>
    <property type="match status" value="2"/>
</dbReference>
<accession>A0A815RB60</accession>
<dbReference type="SMART" id="SM00612">
    <property type="entry name" value="Kelch"/>
    <property type="match status" value="5"/>
</dbReference>
<comment type="caution">
    <text evidence="3">The sequence shown here is derived from an EMBL/GenBank/DDBJ whole genome shotgun (WGS) entry which is preliminary data.</text>
</comment>
<dbReference type="InterPro" id="IPR011043">
    <property type="entry name" value="Gal_Oxase/kelch_b-propeller"/>
</dbReference>
<dbReference type="PIRSF" id="PIRSF037037">
    <property type="entry name" value="Kelch-like_protein_gigaxonin"/>
    <property type="match status" value="1"/>
</dbReference>
<evidence type="ECO:0000313" key="4">
    <source>
        <dbReference type="EMBL" id="CAF4341030.1"/>
    </source>
</evidence>
<dbReference type="Proteomes" id="UP000681722">
    <property type="component" value="Unassembled WGS sequence"/>
</dbReference>
<evidence type="ECO:0000313" key="3">
    <source>
        <dbReference type="EMBL" id="CAF1474417.1"/>
    </source>
</evidence>
<dbReference type="InterPro" id="IPR017096">
    <property type="entry name" value="BTB-kelch_protein"/>
</dbReference>
<proteinExistence type="predicted"/>
<dbReference type="EMBL" id="CAJOBC010086188">
    <property type="protein sequence ID" value="CAF4341030.1"/>
    <property type="molecule type" value="Genomic_DNA"/>
</dbReference>
<dbReference type="EMBL" id="CAJNOQ010020721">
    <property type="protein sequence ID" value="CAF1474417.1"/>
    <property type="molecule type" value="Genomic_DNA"/>
</dbReference>
<dbReference type="PANTHER" id="PTHR24412:SF489">
    <property type="entry name" value="RING FINGER DOMAIN AND KELCH REPEAT-CONTAINING PROTEIN DDB_G0271372"/>
    <property type="match status" value="1"/>
</dbReference>
<dbReference type="Pfam" id="PF24681">
    <property type="entry name" value="Kelch_KLHDC2_KLHL20_DRC7"/>
    <property type="match status" value="1"/>
</dbReference>
<sequence>MKNSNVCFRVSLTAEMVPKVYTHAYELRVSTVTKACSSFLVEQLTEKNCLVRLLAMDDELRSKAESYISNNFAAILETREFHTLPTIKVELIGLTHVKITVVGELIMDWLLQQLVQDNKTIQELGEYVSGREYESIIDYQTYKLAKRSVSTSSATASTDNSIFEVPSPPQLINFNLLANVNPRLRKPSDVHNETHLIHIEQPTDHSFVAISIVNGKMLIISIHLQHQEQSLTLPSGTEPTSRKYSNEDLSHHQNGNIIADKELMLACLTTPRCGFGIAKTAFSNTIYAIGGYDRGDCLDTVESYNPSEDKWTILLAKMNVRRGRVAAAAVKEKIFVCGGSDGQQELDTAECFDTKTMKWSLIKELNSPVAYGAMCADNNSMYLIGGCEGDLCKNECYKYDPIDNLWSQIAPMRSERSQAAVVYLDGKIFVFGGYTVKCLNTCEVYSIEQNSWSDLPSMKEYRRGAGAVVYRGKIFVVGGCNGPSSLTSVEIFDTKLNEWQIGPELNIPRAGCGVIVCGEQNIFTCGGFDGRTFLKSIEVFEMHKEVPLEIGQWRMKKLLDNVSHPVNGKNELVNDE</sequence>
<evidence type="ECO:0000256" key="2">
    <source>
        <dbReference type="ARBA" id="ARBA00022737"/>
    </source>
</evidence>